<keyword evidence="2" id="KW-1185">Reference proteome</keyword>
<protein>
    <submittedName>
        <fullName evidence="1">Uncharacterized protein</fullName>
    </submittedName>
</protein>
<proteinExistence type="predicted"/>
<evidence type="ECO:0000313" key="2">
    <source>
        <dbReference type="Proteomes" id="UP001143910"/>
    </source>
</evidence>
<comment type="caution">
    <text evidence="1">The sequence shown here is derived from an EMBL/GenBank/DDBJ whole genome shotgun (WGS) entry which is preliminary data.</text>
</comment>
<accession>A0ACC1NPX1</accession>
<name>A0ACC1NPX1_9HYPO</name>
<reference evidence="1" key="1">
    <citation type="submission" date="2022-08" db="EMBL/GenBank/DDBJ databases">
        <title>Genome Sequence of Lecanicillium fungicola.</title>
        <authorList>
            <person name="Buettner E."/>
        </authorList>
    </citation>
    <scope>NUCLEOTIDE SEQUENCE</scope>
    <source>
        <strain evidence="1">Babe33</strain>
    </source>
</reference>
<evidence type="ECO:0000313" key="1">
    <source>
        <dbReference type="EMBL" id="KAJ2980858.1"/>
    </source>
</evidence>
<gene>
    <name evidence="1" type="ORF">NQ176_g2386</name>
</gene>
<organism evidence="1 2">
    <name type="scientific">Zarea fungicola</name>
    <dbReference type="NCBI Taxonomy" id="93591"/>
    <lineage>
        <taxon>Eukaryota</taxon>
        <taxon>Fungi</taxon>
        <taxon>Dikarya</taxon>
        <taxon>Ascomycota</taxon>
        <taxon>Pezizomycotina</taxon>
        <taxon>Sordariomycetes</taxon>
        <taxon>Hypocreomycetidae</taxon>
        <taxon>Hypocreales</taxon>
        <taxon>Cordycipitaceae</taxon>
        <taxon>Zarea</taxon>
    </lineage>
</organism>
<sequence length="521" mass="57231">MSESFDVIVAGAGPVGLMLAGELSLAGASVLVLERDASLQSSWKAPPLGARGLNTPSVEFFYRRGLLDKLGYGDSSRFFAKNPGFQFGGHFAGISLNANQFDLSRWKYRLPGPVLHPTRSSLEQITNILADYARSKGATILLDHGLTSIVAQDEISVTVAVTGRGEERSREFHGRWLVGCDGGKSTVRRAAGIEFTGTEAKFTGYIVQGEIEGQEKLQSGFNITKAGMYISAAPGILHLFDYDGAKFDREQNVTAQHLQTIVDRVINQPGVVVKVVDQALTFTDRSMQAKSYRRGRVLLAGDAAHIHSPLGAQGLNLGLGDAMNLGWKLAATVRQEKSRPKTATGPLDLTLLDTYETERHPLASWVLEWTRAQVTTLQPDPFGAAVQNLFRDLINTDDGMNLFLGRVWGLSQRYSLGEGSAYAHELIGATVPDFEFTDGSRLGDKLQDGKAWLIDFQNTDELREGIQERYTQRINYLQANSKDTRGLSAVLVRSDGIVAWLAEEEIHIDAFQSALERWFSY</sequence>
<dbReference type="EMBL" id="JANJQO010000168">
    <property type="protein sequence ID" value="KAJ2980858.1"/>
    <property type="molecule type" value="Genomic_DNA"/>
</dbReference>
<dbReference type="Proteomes" id="UP001143910">
    <property type="component" value="Unassembled WGS sequence"/>
</dbReference>